<evidence type="ECO:0000313" key="1">
    <source>
        <dbReference type="EMBL" id="KAJ2885665.1"/>
    </source>
</evidence>
<feature type="non-terminal residue" evidence="1">
    <location>
        <position position="55"/>
    </location>
</feature>
<organism evidence="1 2">
    <name type="scientific">Coemansia aciculifera</name>
    <dbReference type="NCBI Taxonomy" id="417176"/>
    <lineage>
        <taxon>Eukaryota</taxon>
        <taxon>Fungi</taxon>
        <taxon>Fungi incertae sedis</taxon>
        <taxon>Zoopagomycota</taxon>
        <taxon>Kickxellomycotina</taxon>
        <taxon>Kickxellomycetes</taxon>
        <taxon>Kickxellales</taxon>
        <taxon>Kickxellaceae</taxon>
        <taxon>Coemansia</taxon>
    </lineage>
</organism>
<accession>A0ACC1LW33</accession>
<dbReference type="EMBL" id="JANBVB010002396">
    <property type="protein sequence ID" value="KAJ2885665.1"/>
    <property type="molecule type" value="Genomic_DNA"/>
</dbReference>
<keyword evidence="2" id="KW-1185">Reference proteome</keyword>
<dbReference type="Proteomes" id="UP001139981">
    <property type="component" value="Unassembled WGS sequence"/>
</dbReference>
<name>A0ACC1LW33_9FUNG</name>
<gene>
    <name evidence="1" type="ORF">IWW38_005303</name>
</gene>
<reference evidence="1" key="1">
    <citation type="submission" date="2022-07" db="EMBL/GenBank/DDBJ databases">
        <title>Phylogenomic reconstructions and comparative analyses of Kickxellomycotina fungi.</title>
        <authorList>
            <person name="Reynolds N.K."/>
            <person name="Stajich J.E."/>
            <person name="Barry K."/>
            <person name="Grigoriev I.V."/>
            <person name="Crous P."/>
            <person name="Smith M.E."/>
        </authorList>
    </citation>
    <scope>NUCLEOTIDE SEQUENCE</scope>
    <source>
        <strain evidence="1">CBS 190363</strain>
    </source>
</reference>
<comment type="caution">
    <text evidence="1">The sequence shown here is derived from an EMBL/GenBank/DDBJ whole genome shotgun (WGS) entry which is preliminary data.</text>
</comment>
<evidence type="ECO:0000313" key="2">
    <source>
        <dbReference type="Proteomes" id="UP001139981"/>
    </source>
</evidence>
<sequence>MSTSFAAIFATSSRKSMLVTACDTYPGFIIARELIKHGRDAFKDVYAGYFKENKL</sequence>
<proteinExistence type="predicted"/>
<protein>
    <submittedName>
        <fullName evidence="1">Uncharacterized protein</fullName>
    </submittedName>
</protein>